<accession>A0ABF7QSA2</accession>
<evidence type="ECO:0000313" key="2">
    <source>
        <dbReference type="Proteomes" id="UP000008330"/>
    </source>
</evidence>
<dbReference type="EMBL" id="CP001191">
    <property type="protein sequence ID" value="ACI56870.1"/>
    <property type="molecule type" value="Genomic_DNA"/>
</dbReference>
<gene>
    <name evidence="1" type="ordered locus">Rleg2_3603</name>
</gene>
<organism evidence="1 2">
    <name type="scientific">Rhizobium leguminosarum bv. trifolii (strain WSM2304)</name>
    <dbReference type="NCBI Taxonomy" id="395492"/>
    <lineage>
        <taxon>Bacteria</taxon>
        <taxon>Pseudomonadati</taxon>
        <taxon>Pseudomonadota</taxon>
        <taxon>Alphaproteobacteria</taxon>
        <taxon>Hyphomicrobiales</taxon>
        <taxon>Rhizobiaceae</taxon>
        <taxon>Rhizobium/Agrobacterium group</taxon>
        <taxon>Rhizobium</taxon>
    </lineage>
</organism>
<reference evidence="1 2" key="1">
    <citation type="journal article" date="2010" name="Stand. Genomic Sci.">
        <title>Complete genome sequence of Rhizobium leguminosarum bv trifolii strain WSM2304, an effective microsymbiont of the South American clover Trifolium polymorphum.</title>
        <authorList>
            <person name="Reeve W."/>
            <person name="O'Hara G."/>
            <person name="Chain P."/>
            <person name="Ardley J."/>
            <person name="Brau L."/>
            <person name="Nandesena K."/>
            <person name="Tiwari R."/>
            <person name="Malfatti S."/>
            <person name="Kiss H."/>
            <person name="Lapidus A."/>
            <person name="Copeland A."/>
            <person name="Nolan M."/>
            <person name="Land M."/>
            <person name="Ivanova N."/>
            <person name="Mavromatis K."/>
            <person name="Markowitz V."/>
            <person name="Kyrpides N."/>
            <person name="Melino V."/>
            <person name="Denton M."/>
            <person name="Yates R."/>
            <person name="Howieson J."/>
        </authorList>
    </citation>
    <scope>NUCLEOTIDE SEQUENCE [LARGE SCALE GENOMIC DNA]</scope>
    <source>
        <strain evidence="1 2">WSM2304</strain>
    </source>
</reference>
<dbReference type="KEGG" id="rlt:Rleg2_3603"/>
<protein>
    <recommendedName>
        <fullName evidence="3">DUF1566 domain-containing protein</fullName>
    </recommendedName>
</protein>
<keyword evidence="2" id="KW-1185">Reference proteome</keyword>
<evidence type="ECO:0000313" key="1">
    <source>
        <dbReference type="EMBL" id="ACI56870.1"/>
    </source>
</evidence>
<dbReference type="AlphaFoldDB" id="A0ABF7QSA2"/>
<sequence length="409" mass="45375">MLRKLPPLMGWSILTVSKPLQFTIFFCISLLTLAAKSDGQQSVPNRCYPGIACPDRAGQSYDSDDVIGPAKPDFGFTQNFVIDGGQNLLWARNLYAVGDTTKLFKDAASGNQSVRDAYSNLSENAHGSTIGGLKGWRLATKSEVDTLLDSLDATTIYAYFRPRVAQIPYRWVFATFDNEVGSQSIPVDGVDYANTSLGRLPEGRQPGSPELNPYGVWLVKEMTSDVERAMKPIKEPLRQFREPIEERRVKPLATYSVSKTDDLLNLDESSRIVATVVTRRALNSRFYTRYSLRPLPRGALVTAEVPMSALSWSGSPMPTIKVAVRSGSNQSTSVEQLWEFGGSDTVGVWQPANRARLELPEQVARNAYNVGDDLVLSFSADFNDCQFAAPELIIRYVREANILFLRQLP</sequence>
<dbReference type="Proteomes" id="UP000008330">
    <property type="component" value="Chromosome"/>
</dbReference>
<dbReference type="RefSeq" id="WP_012559150.1">
    <property type="nucleotide sequence ID" value="NC_011369.1"/>
</dbReference>
<evidence type="ECO:0008006" key="3">
    <source>
        <dbReference type="Google" id="ProtNLM"/>
    </source>
</evidence>
<proteinExistence type="predicted"/>
<name>A0ABF7QSA2_RHILW</name>